<organism evidence="1 2">
    <name type="scientific">Pseudomonas cremoricolorata</name>
    <dbReference type="NCBI Taxonomy" id="157783"/>
    <lineage>
        <taxon>Bacteria</taxon>
        <taxon>Pseudomonadati</taxon>
        <taxon>Pseudomonadota</taxon>
        <taxon>Gammaproteobacteria</taxon>
        <taxon>Pseudomonadales</taxon>
        <taxon>Pseudomonadaceae</taxon>
        <taxon>Pseudomonas</taxon>
    </lineage>
</organism>
<protein>
    <submittedName>
        <fullName evidence="1">Uncharacterized protein</fullName>
    </submittedName>
</protein>
<proteinExistence type="predicted"/>
<dbReference type="GeneID" id="33052462"/>
<dbReference type="Proteomes" id="UP000029493">
    <property type="component" value="Chromosome"/>
</dbReference>
<dbReference type="EMBL" id="CP009455">
    <property type="protein sequence ID" value="AIR88236.1"/>
    <property type="molecule type" value="Genomic_DNA"/>
</dbReference>
<keyword evidence="2" id="KW-1185">Reference proteome</keyword>
<accession>A0A089WI27</accession>
<gene>
    <name evidence="1" type="ORF">LK03_02815</name>
</gene>
<evidence type="ECO:0000313" key="2">
    <source>
        <dbReference type="Proteomes" id="UP000029493"/>
    </source>
</evidence>
<name>A0A089WI27_9PSED</name>
<dbReference type="KEGG" id="psw:LK03_02815"/>
<dbReference type="AlphaFoldDB" id="A0A089WI27"/>
<reference evidence="1 2" key="1">
    <citation type="submission" date="2014-09" db="EMBL/GenBank/DDBJ databases">
        <authorList>
            <person name="Chan K.-G."/>
        </authorList>
    </citation>
    <scope>NUCLEOTIDE SEQUENCE [LARGE SCALE GENOMIC DNA]</scope>
    <source>
        <strain evidence="1 2">ND07</strain>
    </source>
</reference>
<sequence length="83" mass="9426">MSDLQFVVIISLVPLITDYKQPVPCLPSFPLNTDNWYFTVVDRISDVPDSDFTTWCGFKNIGENTDALEYINQPAHIKIVGTF</sequence>
<evidence type="ECO:0000313" key="1">
    <source>
        <dbReference type="EMBL" id="AIR88236.1"/>
    </source>
</evidence>